<evidence type="ECO:0000256" key="1">
    <source>
        <dbReference type="SAM" id="MobiDB-lite"/>
    </source>
</evidence>
<evidence type="ECO:0000313" key="3">
    <source>
        <dbReference type="EMBL" id="MDT0348002.1"/>
    </source>
</evidence>
<evidence type="ECO:0000256" key="2">
    <source>
        <dbReference type="SAM" id="Phobius"/>
    </source>
</evidence>
<keyword evidence="2" id="KW-1133">Transmembrane helix</keyword>
<sequence length="95" mass="9661">MSSTFFITLVVALVAVFCWRVVVMVAIAVLLAFVLTGISTVSGALAGQQGDRPVVVAPGAPGAPIQQPGGPAPDPGSQDDGPNGEPRVQEQDPPR</sequence>
<protein>
    <submittedName>
        <fullName evidence="3">Uncharacterized protein</fullName>
    </submittedName>
</protein>
<dbReference type="EMBL" id="JAVREJ010000001">
    <property type="protein sequence ID" value="MDT0348002.1"/>
    <property type="molecule type" value="Genomic_DNA"/>
</dbReference>
<organism evidence="3 4">
    <name type="scientific">Pseudonocardia charpentierae</name>
    <dbReference type="NCBI Taxonomy" id="3075545"/>
    <lineage>
        <taxon>Bacteria</taxon>
        <taxon>Bacillati</taxon>
        <taxon>Actinomycetota</taxon>
        <taxon>Actinomycetes</taxon>
        <taxon>Pseudonocardiales</taxon>
        <taxon>Pseudonocardiaceae</taxon>
        <taxon>Pseudonocardia</taxon>
    </lineage>
</organism>
<reference evidence="4" key="1">
    <citation type="submission" date="2023-07" db="EMBL/GenBank/DDBJ databases">
        <title>30 novel species of actinomycetes from the DSMZ collection.</title>
        <authorList>
            <person name="Nouioui I."/>
        </authorList>
    </citation>
    <scope>NUCLEOTIDE SEQUENCE [LARGE SCALE GENOMIC DNA]</scope>
    <source>
        <strain evidence="4">DSM 45834</strain>
    </source>
</reference>
<keyword evidence="2" id="KW-0812">Transmembrane</keyword>
<dbReference type="Proteomes" id="UP001183202">
    <property type="component" value="Unassembled WGS sequence"/>
</dbReference>
<feature type="transmembrane region" description="Helical" evidence="2">
    <location>
        <begin position="6"/>
        <end position="35"/>
    </location>
</feature>
<feature type="region of interest" description="Disordered" evidence="1">
    <location>
        <begin position="56"/>
        <end position="95"/>
    </location>
</feature>
<name>A0ABU2N262_9PSEU</name>
<evidence type="ECO:0000313" key="4">
    <source>
        <dbReference type="Proteomes" id="UP001183202"/>
    </source>
</evidence>
<keyword evidence="2" id="KW-0472">Membrane</keyword>
<gene>
    <name evidence="3" type="ORF">RM445_00505</name>
</gene>
<keyword evidence="4" id="KW-1185">Reference proteome</keyword>
<feature type="compositionally biased region" description="Low complexity" evidence="1">
    <location>
        <begin position="56"/>
        <end position="81"/>
    </location>
</feature>
<accession>A0ABU2N262</accession>
<dbReference type="RefSeq" id="WP_311553903.1">
    <property type="nucleotide sequence ID" value="NZ_JAVREJ010000001.1"/>
</dbReference>
<proteinExistence type="predicted"/>
<comment type="caution">
    <text evidence="3">The sequence shown here is derived from an EMBL/GenBank/DDBJ whole genome shotgun (WGS) entry which is preliminary data.</text>
</comment>